<protein>
    <submittedName>
        <fullName evidence="1">Uncharacterized protein</fullName>
    </submittedName>
</protein>
<evidence type="ECO:0000313" key="2">
    <source>
        <dbReference type="Proteomes" id="UP000033607"/>
    </source>
</evidence>
<evidence type="ECO:0000313" key="1">
    <source>
        <dbReference type="EMBL" id="KKD38330.1"/>
    </source>
</evidence>
<reference evidence="1 2" key="1">
    <citation type="submission" date="2015-06" db="EMBL/GenBank/DDBJ databases">
        <title>Draft genome assembly of filamentous brackish cyanobacterium Limnoraphis robusta strain CS-951.</title>
        <authorList>
            <person name="Willis A."/>
            <person name="Parks M."/>
            <person name="Burford M.A."/>
        </authorList>
    </citation>
    <scope>NUCLEOTIDE SEQUENCE [LARGE SCALE GENOMIC DNA]</scope>
    <source>
        <strain evidence="1 2">CS-951</strain>
    </source>
</reference>
<name>A0A0F5YJG6_9CYAN</name>
<accession>A0A0F5YJG6</accession>
<comment type="caution">
    <text evidence="1">The sequence shown here is derived from an EMBL/GenBank/DDBJ whole genome shotgun (WGS) entry which is preliminary data.</text>
</comment>
<sequence>MGREKILYKNKKTGLNLSIKSSSMFLAFGKFPPIREPYFDNKICIFYHQKNQYPTILEINELNSKINVNAHKIDC</sequence>
<organism evidence="1 2">
    <name type="scientific">Limnoraphis robusta CS-951</name>
    <dbReference type="NCBI Taxonomy" id="1637645"/>
    <lineage>
        <taxon>Bacteria</taxon>
        <taxon>Bacillati</taxon>
        <taxon>Cyanobacteriota</taxon>
        <taxon>Cyanophyceae</taxon>
        <taxon>Oscillatoriophycideae</taxon>
        <taxon>Oscillatoriales</taxon>
        <taxon>Sirenicapillariaceae</taxon>
        <taxon>Limnoraphis</taxon>
    </lineage>
</organism>
<dbReference type="EMBL" id="LATL02000219">
    <property type="protein sequence ID" value="KKD38330.1"/>
    <property type="molecule type" value="Genomic_DNA"/>
</dbReference>
<proteinExistence type="predicted"/>
<dbReference type="Proteomes" id="UP000033607">
    <property type="component" value="Unassembled WGS sequence"/>
</dbReference>
<gene>
    <name evidence="1" type="ORF">WN50_09455</name>
</gene>
<dbReference type="AlphaFoldDB" id="A0A0F5YJG6"/>